<dbReference type="PRINTS" id="PR00765">
    <property type="entry name" value="CRBOXYPTASEA"/>
</dbReference>
<dbReference type="GO" id="GO:0008270">
    <property type="term" value="F:zinc ion binding"/>
    <property type="evidence" value="ECO:0007669"/>
    <property type="project" value="InterPro"/>
</dbReference>
<comment type="similarity">
    <text evidence="2 5">Belongs to the peptidase M14 family.</text>
</comment>
<keyword evidence="8" id="KW-0378">Hydrolase</keyword>
<feature type="chain" id="PRO_5007813165" evidence="6">
    <location>
        <begin position="30"/>
        <end position="578"/>
    </location>
</feature>
<evidence type="ECO:0000256" key="3">
    <source>
        <dbReference type="ARBA" id="ARBA00022723"/>
    </source>
</evidence>
<proteinExistence type="inferred from homology"/>
<evidence type="ECO:0000313" key="8">
    <source>
        <dbReference type="EMBL" id="ANB17921.1"/>
    </source>
</evidence>
<dbReference type="PATRIC" id="fig|1300342.3.peg.1854"/>
<dbReference type="AlphaFoldDB" id="A0A160DV25"/>
<accession>A0A160DV25</accession>
<gene>
    <name evidence="8" type="ORF">I596_1899</name>
</gene>
<sequence length="578" mass="62751">MQRPPGTTMIRYWAAACVLLGLHGNPAAAEDWFVEAYFSDRAAIDRLGASFQHLQIDEARGVVRVDTDENGIRLLEQAGLDVRIDMVSSAKLRAFYAPADVPQSIPGFACYRTVEEARDSLDALVAAHPDLASLQDIGPTWEKEKNPAAGYEMRALRITNLATVAQDPDRPRMVMYGSIHAREYTPAELLNRMAEGLVAGYGVDPLSTWLVDHVDFRFIVHANPDGRKRAETGIGWRKNTNVDDAFCPGTPTSFSQPGVDLNRNFPFHWSGSGGSSTQACEQTFRGPAAGSEPETRNLLAYTVGTCDGSGNCSGGALPDRRAESLSSPAPEDYSGLFFDVHSYSQLVLWPWGDVSTEAPNGPSLRRLGRRLAWFNDYWPMPSIGLYPTRGSTVDTIYGYVGAAAYTIELGVDFFEDCSEFETATLPHNLSALLYAARAARRPYQWPQGPDARGITADTARVPAGSAVTLRATIDDTRYNHDNGNETTYAITGALAYVDLPPWHPDAAGLPMTASDGSFNAMTEAVEVTIPTAGLAPGKHLVWVQGKNARNGGTIGTPDAVFVEILADDTLFADDFETQ</sequence>
<protein>
    <submittedName>
        <fullName evidence="8">Peptidase M14, carboxypeptidase A</fullName>
    </submittedName>
</protein>
<dbReference type="SMART" id="SM00631">
    <property type="entry name" value="Zn_pept"/>
    <property type="match status" value="1"/>
</dbReference>
<dbReference type="Pfam" id="PF00246">
    <property type="entry name" value="Peptidase_M14"/>
    <property type="match status" value="1"/>
</dbReference>
<feature type="domain" description="Peptidase M14" evidence="7">
    <location>
        <begin position="110"/>
        <end position="438"/>
    </location>
</feature>
<dbReference type="SUPFAM" id="SSF53187">
    <property type="entry name" value="Zn-dependent exopeptidases"/>
    <property type="match status" value="1"/>
</dbReference>
<evidence type="ECO:0000256" key="1">
    <source>
        <dbReference type="ARBA" id="ARBA00001947"/>
    </source>
</evidence>
<keyword evidence="8" id="KW-0121">Carboxypeptidase</keyword>
<evidence type="ECO:0000313" key="9">
    <source>
        <dbReference type="Proteomes" id="UP000076830"/>
    </source>
</evidence>
<keyword evidence="3" id="KW-0479">Metal-binding</keyword>
<dbReference type="PANTHER" id="PTHR11705">
    <property type="entry name" value="PROTEASE FAMILY M14 CARBOXYPEPTIDASE A,B"/>
    <property type="match status" value="1"/>
</dbReference>
<keyword evidence="8" id="KW-0645">Protease</keyword>
<dbReference type="GO" id="GO:0004181">
    <property type="term" value="F:metallocarboxypeptidase activity"/>
    <property type="evidence" value="ECO:0007669"/>
    <property type="project" value="InterPro"/>
</dbReference>
<dbReference type="Gene3D" id="3.40.630.10">
    <property type="entry name" value="Zn peptidases"/>
    <property type="match status" value="1"/>
</dbReference>
<evidence type="ECO:0000256" key="6">
    <source>
        <dbReference type="SAM" id="SignalP"/>
    </source>
</evidence>
<keyword evidence="4" id="KW-0862">Zinc</keyword>
<organism evidence="8 9">
    <name type="scientific">Dokdonella koreensis DS-123</name>
    <dbReference type="NCBI Taxonomy" id="1300342"/>
    <lineage>
        <taxon>Bacteria</taxon>
        <taxon>Pseudomonadati</taxon>
        <taxon>Pseudomonadota</taxon>
        <taxon>Gammaproteobacteria</taxon>
        <taxon>Lysobacterales</taxon>
        <taxon>Rhodanobacteraceae</taxon>
        <taxon>Dokdonella</taxon>
    </lineage>
</organism>
<dbReference type="STRING" id="1300342.I596_1899"/>
<dbReference type="InterPro" id="IPR000834">
    <property type="entry name" value="Peptidase_M14"/>
</dbReference>
<dbReference type="EMBL" id="CP015249">
    <property type="protein sequence ID" value="ANB17921.1"/>
    <property type="molecule type" value="Genomic_DNA"/>
</dbReference>
<dbReference type="KEGG" id="dko:I596_1899"/>
<dbReference type="Proteomes" id="UP000076830">
    <property type="component" value="Chromosome"/>
</dbReference>
<evidence type="ECO:0000259" key="7">
    <source>
        <dbReference type="PROSITE" id="PS52035"/>
    </source>
</evidence>
<evidence type="ECO:0000256" key="5">
    <source>
        <dbReference type="PROSITE-ProRule" id="PRU01379"/>
    </source>
</evidence>
<name>A0A160DV25_9GAMM</name>
<feature type="active site" description="Proton donor/acceptor" evidence="5">
    <location>
        <position position="408"/>
    </location>
</feature>
<feature type="signal peptide" evidence="6">
    <location>
        <begin position="1"/>
        <end position="29"/>
    </location>
</feature>
<evidence type="ECO:0000256" key="2">
    <source>
        <dbReference type="ARBA" id="ARBA00005988"/>
    </source>
</evidence>
<keyword evidence="6" id="KW-0732">Signal</keyword>
<dbReference type="GO" id="GO:0005615">
    <property type="term" value="C:extracellular space"/>
    <property type="evidence" value="ECO:0007669"/>
    <property type="project" value="TreeGrafter"/>
</dbReference>
<reference evidence="8 9" key="1">
    <citation type="submission" date="2016-04" db="EMBL/GenBank/DDBJ databases">
        <title>Complete genome sequence of Dokdonella koreensis DS-123T.</title>
        <authorList>
            <person name="Kim J.F."/>
            <person name="Lee H."/>
            <person name="Kwak M.-J."/>
        </authorList>
    </citation>
    <scope>NUCLEOTIDE SEQUENCE [LARGE SCALE GENOMIC DNA]</scope>
    <source>
        <strain evidence="8 9">DS-123</strain>
    </source>
</reference>
<dbReference type="PROSITE" id="PS00133">
    <property type="entry name" value="CARBOXYPEPT_ZN_2"/>
    <property type="match status" value="1"/>
</dbReference>
<evidence type="ECO:0000256" key="4">
    <source>
        <dbReference type="ARBA" id="ARBA00022833"/>
    </source>
</evidence>
<dbReference type="GO" id="GO:0006508">
    <property type="term" value="P:proteolysis"/>
    <property type="evidence" value="ECO:0007669"/>
    <property type="project" value="InterPro"/>
</dbReference>
<dbReference type="InterPro" id="IPR057247">
    <property type="entry name" value="CARBOXYPEPT_ZN_2"/>
</dbReference>
<keyword evidence="9" id="KW-1185">Reference proteome</keyword>
<comment type="cofactor">
    <cofactor evidence="1">
        <name>Zn(2+)</name>
        <dbReference type="ChEBI" id="CHEBI:29105"/>
    </cofactor>
</comment>
<dbReference type="PANTHER" id="PTHR11705:SF119">
    <property type="entry name" value="OS02G0119300 PROTEIN"/>
    <property type="match status" value="1"/>
</dbReference>
<dbReference type="PROSITE" id="PS52035">
    <property type="entry name" value="PEPTIDASE_M14"/>
    <property type="match status" value="1"/>
</dbReference>